<organism evidence="1 2">
    <name type="scientific">Lindgomyces ingoldianus</name>
    <dbReference type="NCBI Taxonomy" id="673940"/>
    <lineage>
        <taxon>Eukaryota</taxon>
        <taxon>Fungi</taxon>
        <taxon>Dikarya</taxon>
        <taxon>Ascomycota</taxon>
        <taxon>Pezizomycotina</taxon>
        <taxon>Dothideomycetes</taxon>
        <taxon>Pleosporomycetidae</taxon>
        <taxon>Pleosporales</taxon>
        <taxon>Lindgomycetaceae</taxon>
        <taxon>Lindgomyces</taxon>
    </lineage>
</organism>
<evidence type="ECO:0000313" key="2">
    <source>
        <dbReference type="Proteomes" id="UP000799755"/>
    </source>
</evidence>
<protein>
    <submittedName>
        <fullName evidence="1">Uncharacterized protein</fullName>
    </submittedName>
</protein>
<dbReference type="EMBL" id="MU003497">
    <property type="protein sequence ID" value="KAF2475041.1"/>
    <property type="molecule type" value="Genomic_DNA"/>
</dbReference>
<reference evidence="1" key="1">
    <citation type="journal article" date="2020" name="Stud. Mycol.">
        <title>101 Dothideomycetes genomes: a test case for predicting lifestyles and emergence of pathogens.</title>
        <authorList>
            <person name="Haridas S."/>
            <person name="Albert R."/>
            <person name="Binder M."/>
            <person name="Bloem J."/>
            <person name="Labutti K."/>
            <person name="Salamov A."/>
            <person name="Andreopoulos B."/>
            <person name="Baker S."/>
            <person name="Barry K."/>
            <person name="Bills G."/>
            <person name="Bluhm B."/>
            <person name="Cannon C."/>
            <person name="Castanera R."/>
            <person name="Culley D."/>
            <person name="Daum C."/>
            <person name="Ezra D."/>
            <person name="Gonzalez J."/>
            <person name="Henrissat B."/>
            <person name="Kuo A."/>
            <person name="Liang C."/>
            <person name="Lipzen A."/>
            <person name="Lutzoni F."/>
            <person name="Magnuson J."/>
            <person name="Mondo S."/>
            <person name="Nolan M."/>
            <person name="Ohm R."/>
            <person name="Pangilinan J."/>
            <person name="Park H.-J."/>
            <person name="Ramirez L."/>
            <person name="Alfaro M."/>
            <person name="Sun H."/>
            <person name="Tritt A."/>
            <person name="Yoshinaga Y."/>
            <person name="Zwiers L.-H."/>
            <person name="Turgeon B."/>
            <person name="Goodwin S."/>
            <person name="Spatafora J."/>
            <person name="Crous P."/>
            <person name="Grigoriev I."/>
        </authorList>
    </citation>
    <scope>NUCLEOTIDE SEQUENCE</scope>
    <source>
        <strain evidence="1">ATCC 200398</strain>
    </source>
</reference>
<sequence>MLHSNTTPNGLAPGTQLQLLPTLSDGRLRCQALKLAPGLIERQQCPQEATHEIVDGRPIFCQNCSDIFGIDQPGQSQSSPTTPDLVDDDDSELPAREVITIQLNFSDIATRVTEDRVCGICMSKKLSILRLTNCGHEICEECLREKLLTEIGSRFDCAYCRMWMLHIPRNVLYSKK</sequence>
<dbReference type="Proteomes" id="UP000799755">
    <property type="component" value="Unassembled WGS sequence"/>
</dbReference>
<gene>
    <name evidence="1" type="ORF">BDR25DRAFT_311408</name>
</gene>
<proteinExistence type="predicted"/>
<keyword evidence="2" id="KW-1185">Reference proteome</keyword>
<comment type="caution">
    <text evidence="1">The sequence shown here is derived from an EMBL/GenBank/DDBJ whole genome shotgun (WGS) entry which is preliminary data.</text>
</comment>
<name>A0ACB6R9A4_9PLEO</name>
<accession>A0ACB6R9A4</accession>
<evidence type="ECO:0000313" key="1">
    <source>
        <dbReference type="EMBL" id="KAF2475041.1"/>
    </source>
</evidence>